<sequence length="57" mass="6441">MIEAPVLEKAGISDDMFGVDRGKLCGLAGEYRLEDRKWIVYDTYAWARVLPRHSQGG</sequence>
<dbReference type="EMBL" id="AP028907">
    <property type="protein sequence ID" value="BES81525.1"/>
    <property type="molecule type" value="Genomic_DNA"/>
</dbReference>
<organism evidence="1 2">
    <name type="scientific">Pyrodictium abyssi</name>
    <dbReference type="NCBI Taxonomy" id="54256"/>
    <lineage>
        <taxon>Archaea</taxon>
        <taxon>Thermoproteota</taxon>
        <taxon>Thermoprotei</taxon>
        <taxon>Desulfurococcales</taxon>
        <taxon>Pyrodictiaceae</taxon>
        <taxon>Pyrodictium</taxon>
    </lineage>
</organism>
<evidence type="ECO:0000313" key="2">
    <source>
        <dbReference type="Proteomes" id="UP001341135"/>
    </source>
</evidence>
<reference evidence="1 2" key="1">
    <citation type="submission" date="2023-09" db="EMBL/GenBank/DDBJ databases">
        <title>Pyrofollis japonicus gen. nov. sp. nov., a novel member of the family Pyrodictiaceae isolated from the Iheya North hydrothermal field.</title>
        <authorList>
            <person name="Miyazaki U."/>
            <person name="Sanari M."/>
            <person name="Tame A."/>
            <person name="Kitajima M."/>
            <person name="Okamoto A."/>
            <person name="Sawayama S."/>
            <person name="Miyazaki J."/>
            <person name="Takai K."/>
            <person name="Nakagawa S."/>
        </authorList>
    </citation>
    <scope>NUCLEOTIDE SEQUENCE [LARGE SCALE GENOMIC DNA]</scope>
    <source>
        <strain evidence="1 2">AV2</strain>
    </source>
</reference>
<proteinExistence type="predicted"/>
<dbReference type="Proteomes" id="UP001341135">
    <property type="component" value="Chromosome"/>
</dbReference>
<accession>A0ABN6ZMM0</accession>
<name>A0ABN6ZMM0_9CREN</name>
<evidence type="ECO:0000313" key="1">
    <source>
        <dbReference type="EMBL" id="BES81525.1"/>
    </source>
</evidence>
<keyword evidence="2" id="KW-1185">Reference proteome</keyword>
<gene>
    <name evidence="1" type="ORF">PABY_10920</name>
</gene>
<protein>
    <submittedName>
        <fullName evidence="1">Uncharacterized protein</fullName>
    </submittedName>
</protein>